<dbReference type="PANTHER" id="PTHR43798">
    <property type="entry name" value="MONOACYLGLYCEROL LIPASE"/>
    <property type="match status" value="1"/>
</dbReference>
<dbReference type="EMBL" id="FNTL01000005">
    <property type="protein sequence ID" value="SEE89407.1"/>
    <property type="molecule type" value="Genomic_DNA"/>
</dbReference>
<dbReference type="OrthoDB" id="812569at2"/>
<gene>
    <name evidence="2" type="ORF">SAMN04490220_9046</name>
</gene>
<dbReference type="Proteomes" id="UP000183407">
    <property type="component" value="Unassembled WGS sequence"/>
</dbReference>
<dbReference type="Pfam" id="PF00561">
    <property type="entry name" value="Abhydrolase_1"/>
    <property type="match status" value="1"/>
</dbReference>
<dbReference type="GO" id="GO:0016020">
    <property type="term" value="C:membrane"/>
    <property type="evidence" value="ECO:0007669"/>
    <property type="project" value="TreeGrafter"/>
</dbReference>
<evidence type="ECO:0000313" key="3">
    <source>
        <dbReference type="Proteomes" id="UP000183407"/>
    </source>
</evidence>
<dbReference type="PRINTS" id="PR00111">
    <property type="entry name" value="ABHYDROLASE"/>
</dbReference>
<name>A0A1H5ML06_RHOJO</name>
<dbReference type="InterPro" id="IPR050266">
    <property type="entry name" value="AB_hydrolase_sf"/>
</dbReference>
<dbReference type="InterPro" id="IPR029058">
    <property type="entry name" value="AB_hydrolase_fold"/>
</dbReference>
<dbReference type="SUPFAM" id="SSF53474">
    <property type="entry name" value="alpha/beta-Hydrolases"/>
    <property type="match status" value="1"/>
</dbReference>
<evidence type="ECO:0000313" key="2">
    <source>
        <dbReference type="EMBL" id="SEE89407.1"/>
    </source>
</evidence>
<accession>A0A1H5ML06</accession>
<reference evidence="3" key="1">
    <citation type="submission" date="2016-10" db="EMBL/GenBank/DDBJ databases">
        <authorList>
            <person name="Varghese N."/>
        </authorList>
    </citation>
    <scope>NUCLEOTIDE SEQUENCE [LARGE SCALE GENOMIC DNA]</scope>
    <source>
        <strain evidence="3">DSM 44719</strain>
    </source>
</reference>
<protein>
    <submittedName>
        <fullName evidence="2">Pimeloyl-ACP methyl ester carboxylesterase</fullName>
    </submittedName>
</protein>
<dbReference type="Gene3D" id="3.40.50.1820">
    <property type="entry name" value="alpha/beta hydrolase"/>
    <property type="match status" value="1"/>
</dbReference>
<dbReference type="AlphaFoldDB" id="A0A1H5ML06"/>
<evidence type="ECO:0000259" key="1">
    <source>
        <dbReference type="Pfam" id="PF00561"/>
    </source>
</evidence>
<organism evidence="2 3">
    <name type="scientific">Rhodococcus jostii</name>
    <dbReference type="NCBI Taxonomy" id="132919"/>
    <lineage>
        <taxon>Bacteria</taxon>
        <taxon>Bacillati</taxon>
        <taxon>Actinomycetota</taxon>
        <taxon>Actinomycetes</taxon>
        <taxon>Mycobacteriales</taxon>
        <taxon>Nocardiaceae</taxon>
        <taxon>Rhodococcus</taxon>
    </lineage>
</organism>
<feature type="domain" description="AB hydrolase-1" evidence="1">
    <location>
        <begin position="41"/>
        <end position="275"/>
    </location>
</feature>
<dbReference type="PANTHER" id="PTHR43798:SF24">
    <property type="entry name" value="CIS-3-ALKYL-4-ALKYLOXETAN-2-ONE DECARBOXYLASE"/>
    <property type="match status" value="1"/>
</dbReference>
<sequence length="292" mass="31467">MTTPTTLDRPDWLTETAWPWHTHAVPTAGGRVAITDVGRGPVIVFVHTGAWSFVWRDLLSALSPTFRCITIDAPGCGLSDRVPGDRVSLQASADAVTAVLLQLDLTNVTLVAHDLGGPAALAAAAAGPDRIAAIVAVNCFGWRPAGMAFRGMLAVMGSAPLRASDAALGWLPRATSGRFGVGRHWTKDDRAVFRAGIDRSARRSWHRYFADARSADGIYKKIDAALAASLADHPVLTVFGEHNDPLGFQPCWRRLFPQARQEIVPGGNHFPMCDDPQLVAALLRNWHRTIGS</sequence>
<dbReference type="RefSeq" id="WP_073370981.1">
    <property type="nucleotide sequence ID" value="NZ_FNTL01000005.1"/>
</dbReference>
<dbReference type="GO" id="GO:0003824">
    <property type="term" value="F:catalytic activity"/>
    <property type="evidence" value="ECO:0007669"/>
    <property type="project" value="UniProtKB-ARBA"/>
</dbReference>
<dbReference type="InterPro" id="IPR000073">
    <property type="entry name" value="AB_hydrolase_1"/>
</dbReference>
<proteinExistence type="predicted"/>